<dbReference type="EMBL" id="ML737283">
    <property type="protein sequence ID" value="KAE8334403.1"/>
    <property type="molecule type" value="Genomic_DNA"/>
</dbReference>
<accession>A0A5N6XNX3</accession>
<keyword evidence="2" id="KW-0812">Transmembrane</keyword>
<proteinExistence type="predicted"/>
<evidence type="ECO:0000256" key="3">
    <source>
        <dbReference type="ARBA" id="ARBA00022989"/>
    </source>
</evidence>
<protein>
    <recommendedName>
        <fullName evidence="6">Man1/Src1-like C-terminal domain-containing protein</fullName>
    </recommendedName>
</protein>
<dbReference type="InterPro" id="IPR018996">
    <property type="entry name" value="Man1/Src1-like_C"/>
</dbReference>
<keyword evidence="3" id="KW-1133">Transmembrane helix</keyword>
<dbReference type="GO" id="GO:0031965">
    <property type="term" value="C:nuclear membrane"/>
    <property type="evidence" value="ECO:0007669"/>
    <property type="project" value="UniProtKB-SubCell"/>
</dbReference>
<organism evidence="7">
    <name type="scientific">Aspergillus arachidicola</name>
    <dbReference type="NCBI Taxonomy" id="656916"/>
    <lineage>
        <taxon>Eukaryota</taxon>
        <taxon>Fungi</taxon>
        <taxon>Dikarya</taxon>
        <taxon>Ascomycota</taxon>
        <taxon>Pezizomycotina</taxon>
        <taxon>Eurotiomycetes</taxon>
        <taxon>Eurotiomycetidae</taxon>
        <taxon>Eurotiales</taxon>
        <taxon>Aspergillaceae</taxon>
        <taxon>Aspergillus</taxon>
        <taxon>Aspergillus subgen. Circumdati</taxon>
    </lineage>
</organism>
<evidence type="ECO:0000256" key="2">
    <source>
        <dbReference type="ARBA" id="ARBA00022692"/>
    </source>
</evidence>
<evidence type="ECO:0000256" key="4">
    <source>
        <dbReference type="ARBA" id="ARBA00023136"/>
    </source>
</evidence>
<evidence type="ECO:0000259" key="6">
    <source>
        <dbReference type="Pfam" id="PF09402"/>
    </source>
</evidence>
<reference evidence="7" key="1">
    <citation type="submission" date="2019-04" db="EMBL/GenBank/DDBJ databases">
        <title>Friends and foes A comparative genomics study of 23 Aspergillus species from section Flavi.</title>
        <authorList>
            <consortium name="DOE Joint Genome Institute"/>
            <person name="Kjaerbolling I."/>
            <person name="Vesth T."/>
            <person name="Frisvad J.C."/>
            <person name="Nybo J.L."/>
            <person name="Theobald S."/>
            <person name="Kildgaard S."/>
            <person name="Isbrandt T."/>
            <person name="Kuo A."/>
            <person name="Sato A."/>
            <person name="Lyhne E.K."/>
            <person name="Kogle M.E."/>
            <person name="Wiebenga A."/>
            <person name="Kun R.S."/>
            <person name="Lubbers R.J."/>
            <person name="Makela M.R."/>
            <person name="Barry K."/>
            <person name="Chovatia M."/>
            <person name="Clum A."/>
            <person name="Daum C."/>
            <person name="Haridas S."/>
            <person name="He G."/>
            <person name="LaButti K."/>
            <person name="Lipzen A."/>
            <person name="Mondo S."/>
            <person name="Riley R."/>
            <person name="Salamov A."/>
            <person name="Simmons B.A."/>
            <person name="Magnuson J.K."/>
            <person name="Henrissat B."/>
            <person name="Mortensen U.H."/>
            <person name="Larsen T.O."/>
            <person name="Devries R.P."/>
            <person name="Grigoriev I.V."/>
            <person name="Machida M."/>
            <person name="Baker S.E."/>
            <person name="Andersen M.R."/>
        </authorList>
    </citation>
    <scope>NUCLEOTIDE SEQUENCE</scope>
    <source>
        <strain evidence="7">CBS 117612</strain>
    </source>
</reference>
<comment type="subcellular location">
    <subcellularLocation>
        <location evidence="1">Nucleus membrane</location>
    </subcellularLocation>
</comment>
<dbReference type="Proteomes" id="UP000325558">
    <property type="component" value="Unassembled WGS sequence"/>
</dbReference>
<feature type="domain" description="Man1/Src1-like C-terminal" evidence="6">
    <location>
        <begin position="1"/>
        <end position="117"/>
    </location>
</feature>
<name>A0A5N6XNX3_9EURO</name>
<dbReference type="AlphaFoldDB" id="A0A5N6XNX3"/>
<keyword evidence="4" id="KW-0472">Membrane</keyword>
<dbReference type="Pfam" id="PF09402">
    <property type="entry name" value="MSC"/>
    <property type="match status" value="1"/>
</dbReference>
<sequence>MTITCEDGFMLKPHLLSLNGYPLPQCEPAPERARQIDITLTEVVKMLQQQVTKAWRERSIEVVADFRSVQFKEADVKNNVKQKIESIAKVDLDAVWGEALRKGEAEGKLIRDSMSKSLILASTPNKLAITGWVQVTLSALLGLD</sequence>
<gene>
    <name evidence="7" type="ORF">BDV24DRAFT_170228</name>
</gene>
<evidence type="ECO:0000313" key="7">
    <source>
        <dbReference type="EMBL" id="KAE8334403.1"/>
    </source>
</evidence>
<keyword evidence="5" id="KW-0539">Nucleus</keyword>
<evidence type="ECO:0000256" key="1">
    <source>
        <dbReference type="ARBA" id="ARBA00004126"/>
    </source>
</evidence>
<evidence type="ECO:0000256" key="5">
    <source>
        <dbReference type="ARBA" id="ARBA00023242"/>
    </source>
</evidence>